<dbReference type="Gene3D" id="3.10.129.10">
    <property type="entry name" value="Hotdog Thioesterase"/>
    <property type="match status" value="1"/>
</dbReference>
<evidence type="ECO:0000256" key="1">
    <source>
        <dbReference type="ARBA" id="ARBA00006432"/>
    </source>
</evidence>
<gene>
    <name evidence="4" type="ORF">DI536_23855</name>
</gene>
<dbReference type="Gene3D" id="3.30.300.30">
    <property type="match status" value="1"/>
</dbReference>
<dbReference type="GO" id="GO:0006631">
    <property type="term" value="P:fatty acid metabolic process"/>
    <property type="evidence" value="ECO:0007669"/>
    <property type="project" value="TreeGrafter"/>
</dbReference>
<dbReference type="InterPro" id="IPR042099">
    <property type="entry name" value="ANL_N_sf"/>
</dbReference>
<dbReference type="InterPro" id="IPR045851">
    <property type="entry name" value="AMP-bd_C_sf"/>
</dbReference>
<accession>A0A2W5UZV0</accession>
<comment type="similarity">
    <text evidence="1">Belongs to the ATP-dependent AMP-binding enzyme family.</text>
</comment>
<name>A0A2W5UZV0_9BACT</name>
<comment type="caution">
    <text evidence="4">The sequence shown here is derived from an EMBL/GenBank/DDBJ whole genome shotgun (WGS) entry which is preliminary data.</text>
</comment>
<dbReference type="PANTHER" id="PTHR43201">
    <property type="entry name" value="ACYL-COA SYNTHETASE"/>
    <property type="match status" value="1"/>
</dbReference>
<reference evidence="4 5" key="1">
    <citation type="submission" date="2017-08" db="EMBL/GenBank/DDBJ databases">
        <title>Infants hospitalized years apart are colonized by the same room-sourced microbial strains.</title>
        <authorList>
            <person name="Brooks B."/>
            <person name="Olm M.R."/>
            <person name="Firek B.A."/>
            <person name="Baker R."/>
            <person name="Thomas B.C."/>
            <person name="Morowitz M.J."/>
            <person name="Banfield J.F."/>
        </authorList>
    </citation>
    <scope>NUCLEOTIDE SEQUENCE [LARGE SCALE GENOMIC DNA]</scope>
    <source>
        <strain evidence="4">S2_003_000_R2_14</strain>
    </source>
</reference>
<dbReference type="SUPFAM" id="SSF54637">
    <property type="entry name" value="Thioesterase/thiol ester dehydrase-isomerase"/>
    <property type="match status" value="1"/>
</dbReference>
<evidence type="ECO:0000259" key="2">
    <source>
        <dbReference type="Pfam" id="PF00501"/>
    </source>
</evidence>
<dbReference type="InterPro" id="IPR029069">
    <property type="entry name" value="HotDog_dom_sf"/>
</dbReference>
<feature type="domain" description="ApeI dehydratase-like" evidence="3">
    <location>
        <begin position="391"/>
        <end position="486"/>
    </location>
</feature>
<organism evidence="4 5">
    <name type="scientific">Archangium gephyra</name>
    <dbReference type="NCBI Taxonomy" id="48"/>
    <lineage>
        <taxon>Bacteria</taxon>
        <taxon>Pseudomonadati</taxon>
        <taxon>Myxococcota</taxon>
        <taxon>Myxococcia</taxon>
        <taxon>Myxococcales</taxon>
        <taxon>Cystobacterineae</taxon>
        <taxon>Archangiaceae</taxon>
        <taxon>Archangium</taxon>
    </lineage>
</organism>
<dbReference type="AlphaFoldDB" id="A0A2W5UZV0"/>
<dbReference type="SUPFAM" id="SSF56801">
    <property type="entry name" value="Acetyl-CoA synthetase-like"/>
    <property type="match status" value="1"/>
</dbReference>
<feature type="domain" description="AMP-dependent synthetase/ligase" evidence="2">
    <location>
        <begin position="70"/>
        <end position="221"/>
    </location>
</feature>
<evidence type="ECO:0000313" key="5">
    <source>
        <dbReference type="Proteomes" id="UP000249061"/>
    </source>
</evidence>
<protein>
    <submittedName>
        <fullName evidence="4">Uncharacterized protein</fullName>
    </submittedName>
</protein>
<sequence>MNRLALYTDDRIAFAATLFDAWSRGHQVVLPGDDLPATRAALTPHIDGWLTPERTSMPTLARLDRSLEGVVVFTSGSTGAPVAITKTLRQLFDEVATLEATFDAHLTSDTVFVSSVSHQHIYGLLFTVLWPVLTGRVMAPRRLEYPEELEDALARADSVLVSSPAHLKRLPDTHVWSTRARAVFSSGGPLAPEAAELARQIVGHTPIEVYGSSETGGIAWRQGSTSAWKALAGVDVRASAENTLEVRSPHLPDAEWFTTADRVELHDQSFRLLGRADRLAKIEEKRVSLDLIERTCLATGLLAEARVVVLPGARVTVGLVAVPTDRSMPRKQLIDAIKEAVKDVVEPVARPRRFRFPETMPADERGKTPEALLTKLFAPERPDANWTERAPATAQLSLTIVPELRALDGHFVKLPVVPGVAQVDWAISFAKEAFPIAGTFVRLEALKFQAIMQPGNEVNLTLGWNAQRNTLTFRYAGGNRSYSSGKVVWAP</sequence>
<dbReference type="InterPro" id="IPR054545">
    <property type="entry name" value="ApeI-like"/>
</dbReference>
<evidence type="ECO:0000313" key="4">
    <source>
        <dbReference type="EMBL" id="PZR08924.1"/>
    </source>
</evidence>
<dbReference type="EMBL" id="QFQP01000023">
    <property type="protein sequence ID" value="PZR08924.1"/>
    <property type="molecule type" value="Genomic_DNA"/>
</dbReference>
<dbReference type="Proteomes" id="UP000249061">
    <property type="component" value="Unassembled WGS sequence"/>
</dbReference>
<dbReference type="Pfam" id="PF00501">
    <property type="entry name" value="AMP-binding"/>
    <property type="match status" value="1"/>
</dbReference>
<evidence type="ECO:0000259" key="3">
    <source>
        <dbReference type="Pfam" id="PF22818"/>
    </source>
</evidence>
<dbReference type="PANTHER" id="PTHR43201:SF8">
    <property type="entry name" value="ACYL-COA SYNTHETASE FAMILY MEMBER 3"/>
    <property type="match status" value="1"/>
</dbReference>
<dbReference type="Pfam" id="PF22818">
    <property type="entry name" value="ApeI-like"/>
    <property type="match status" value="1"/>
</dbReference>
<dbReference type="InterPro" id="IPR000873">
    <property type="entry name" value="AMP-dep_synth/lig_dom"/>
</dbReference>
<proteinExistence type="inferred from homology"/>
<dbReference type="Gene3D" id="3.40.50.12780">
    <property type="entry name" value="N-terminal domain of ligase-like"/>
    <property type="match status" value="1"/>
</dbReference>
<dbReference type="GO" id="GO:0031956">
    <property type="term" value="F:medium-chain fatty acid-CoA ligase activity"/>
    <property type="evidence" value="ECO:0007669"/>
    <property type="project" value="TreeGrafter"/>
</dbReference>